<dbReference type="RefSeq" id="WP_131303763.1">
    <property type="nucleotide sequence ID" value="NZ_SJJR01000006.1"/>
</dbReference>
<evidence type="ECO:0000256" key="2">
    <source>
        <dbReference type="ARBA" id="ARBA00022603"/>
    </source>
</evidence>
<dbReference type="GO" id="GO:0006281">
    <property type="term" value="P:DNA repair"/>
    <property type="evidence" value="ECO:0007669"/>
    <property type="project" value="UniProtKB-KW"/>
</dbReference>
<evidence type="ECO:0000256" key="3">
    <source>
        <dbReference type="ARBA" id="ARBA00022679"/>
    </source>
</evidence>
<name>A0A4R0GQ45_9ACTN</name>
<comment type="caution">
    <text evidence="8">The sequence shown here is derived from an EMBL/GenBank/DDBJ whole genome shotgun (WGS) entry which is preliminary data.</text>
</comment>
<keyword evidence="5" id="KW-0234">DNA repair</keyword>
<organism evidence="8 9">
    <name type="scientific">Micromonospora zingiberis</name>
    <dbReference type="NCBI Taxonomy" id="2053011"/>
    <lineage>
        <taxon>Bacteria</taxon>
        <taxon>Bacillati</taxon>
        <taxon>Actinomycetota</taxon>
        <taxon>Actinomycetes</taxon>
        <taxon>Micromonosporales</taxon>
        <taxon>Micromonosporaceae</taxon>
        <taxon>Micromonospora</taxon>
    </lineage>
</organism>
<evidence type="ECO:0000256" key="5">
    <source>
        <dbReference type="ARBA" id="ARBA00023204"/>
    </source>
</evidence>
<dbReference type="OrthoDB" id="9802228at2"/>
<proteinExistence type="predicted"/>
<evidence type="ECO:0000259" key="7">
    <source>
        <dbReference type="Pfam" id="PF01035"/>
    </source>
</evidence>
<dbReference type="InterPro" id="IPR014048">
    <property type="entry name" value="MethylDNA_cys_MeTrfase_DNA-bd"/>
</dbReference>
<dbReference type="Pfam" id="PF01035">
    <property type="entry name" value="DNA_binding_1"/>
    <property type="match status" value="1"/>
</dbReference>
<dbReference type="InterPro" id="IPR001497">
    <property type="entry name" value="MethylDNA_cys_MeTrfase_AS"/>
</dbReference>
<comment type="catalytic activity">
    <reaction evidence="1">
        <text>a 4-O-methyl-thymidine in DNA + L-cysteinyl-[protein] = a thymidine in DNA + S-methyl-L-cysteinyl-[protein]</text>
        <dbReference type="Rhea" id="RHEA:53428"/>
        <dbReference type="Rhea" id="RHEA-COMP:10131"/>
        <dbReference type="Rhea" id="RHEA-COMP:10132"/>
        <dbReference type="Rhea" id="RHEA-COMP:13555"/>
        <dbReference type="Rhea" id="RHEA-COMP:13556"/>
        <dbReference type="ChEBI" id="CHEBI:29950"/>
        <dbReference type="ChEBI" id="CHEBI:82612"/>
        <dbReference type="ChEBI" id="CHEBI:137386"/>
        <dbReference type="ChEBI" id="CHEBI:137387"/>
        <dbReference type="EC" id="2.1.1.63"/>
    </reaction>
</comment>
<dbReference type="AlphaFoldDB" id="A0A4R0GQ45"/>
<dbReference type="InterPro" id="IPR036217">
    <property type="entry name" value="MethylDNA_cys_MeTrfase_DNAb"/>
</dbReference>
<keyword evidence="3 8" id="KW-0808">Transferase</keyword>
<dbReference type="PROSITE" id="PS00374">
    <property type="entry name" value="MGMT"/>
    <property type="match status" value="1"/>
</dbReference>
<keyword evidence="4" id="KW-0227">DNA damage</keyword>
<evidence type="ECO:0000313" key="9">
    <source>
        <dbReference type="Proteomes" id="UP000292274"/>
    </source>
</evidence>
<dbReference type="Proteomes" id="UP000292274">
    <property type="component" value="Unassembled WGS sequence"/>
</dbReference>
<dbReference type="GO" id="GO:0003908">
    <property type="term" value="F:methylated-DNA-[protein]-cysteine S-methyltransferase activity"/>
    <property type="evidence" value="ECO:0007669"/>
    <property type="project" value="UniProtKB-EC"/>
</dbReference>
<dbReference type="NCBIfam" id="TIGR00589">
    <property type="entry name" value="ogt"/>
    <property type="match status" value="1"/>
</dbReference>
<dbReference type="CDD" id="cd06445">
    <property type="entry name" value="ATase"/>
    <property type="match status" value="1"/>
</dbReference>
<evidence type="ECO:0000256" key="4">
    <source>
        <dbReference type="ARBA" id="ARBA00022763"/>
    </source>
</evidence>
<dbReference type="PANTHER" id="PTHR10815">
    <property type="entry name" value="METHYLATED-DNA--PROTEIN-CYSTEINE METHYLTRANSFERASE"/>
    <property type="match status" value="1"/>
</dbReference>
<evidence type="ECO:0000313" key="8">
    <source>
        <dbReference type="EMBL" id="TCB97721.1"/>
    </source>
</evidence>
<gene>
    <name evidence="8" type="ORF">E0H26_11860</name>
</gene>
<dbReference type="GO" id="GO:0032259">
    <property type="term" value="P:methylation"/>
    <property type="evidence" value="ECO:0007669"/>
    <property type="project" value="UniProtKB-KW"/>
</dbReference>
<keyword evidence="2 8" id="KW-0489">Methyltransferase</keyword>
<reference evidence="8 9" key="1">
    <citation type="submission" date="2019-02" db="EMBL/GenBank/DDBJ databases">
        <title>Jishengella sp. nov., isolated from a root of Zingiber montanum.</title>
        <authorList>
            <person name="Kuncharoen N."/>
            <person name="Kudo T."/>
            <person name="Masahiro Y."/>
            <person name="Ohkuma M."/>
            <person name="Tanasupawat S."/>
        </authorList>
    </citation>
    <scope>NUCLEOTIDE SEQUENCE [LARGE SCALE GENOMIC DNA]</scope>
    <source>
        <strain evidence="8 9">PLAI 1-1</strain>
    </source>
</reference>
<dbReference type="InterPro" id="IPR036388">
    <property type="entry name" value="WH-like_DNA-bd_sf"/>
</dbReference>
<dbReference type="SUPFAM" id="SSF46767">
    <property type="entry name" value="Methylated DNA-protein cysteine methyltransferase, C-terminal domain"/>
    <property type="match status" value="1"/>
</dbReference>
<protein>
    <submittedName>
        <fullName evidence="8">Methylated-DNA--[protein]-cysteine S-methyltransferase</fullName>
    </submittedName>
</protein>
<feature type="domain" description="Methylated-DNA-[protein]-cysteine S-methyltransferase DNA binding" evidence="7">
    <location>
        <begin position="86"/>
        <end position="164"/>
    </location>
</feature>
<evidence type="ECO:0000256" key="6">
    <source>
        <dbReference type="ARBA" id="ARBA00049348"/>
    </source>
</evidence>
<comment type="catalytic activity">
    <reaction evidence="6">
        <text>a 6-O-methyl-2'-deoxyguanosine in DNA + L-cysteinyl-[protein] = S-methyl-L-cysteinyl-[protein] + a 2'-deoxyguanosine in DNA</text>
        <dbReference type="Rhea" id="RHEA:24000"/>
        <dbReference type="Rhea" id="RHEA-COMP:10131"/>
        <dbReference type="Rhea" id="RHEA-COMP:10132"/>
        <dbReference type="Rhea" id="RHEA-COMP:11367"/>
        <dbReference type="Rhea" id="RHEA-COMP:11368"/>
        <dbReference type="ChEBI" id="CHEBI:29950"/>
        <dbReference type="ChEBI" id="CHEBI:82612"/>
        <dbReference type="ChEBI" id="CHEBI:85445"/>
        <dbReference type="ChEBI" id="CHEBI:85448"/>
        <dbReference type="EC" id="2.1.1.63"/>
    </reaction>
</comment>
<keyword evidence="9" id="KW-1185">Reference proteome</keyword>
<dbReference type="Gene3D" id="1.10.10.10">
    <property type="entry name" value="Winged helix-like DNA-binding domain superfamily/Winged helix DNA-binding domain"/>
    <property type="match status" value="1"/>
</dbReference>
<accession>A0A4R0GQ45</accession>
<dbReference type="EMBL" id="SJJR01000006">
    <property type="protein sequence ID" value="TCB97721.1"/>
    <property type="molecule type" value="Genomic_DNA"/>
</dbReference>
<evidence type="ECO:0000256" key="1">
    <source>
        <dbReference type="ARBA" id="ARBA00001286"/>
    </source>
</evidence>
<sequence>MTIDSATISTPAGPFTVLAGPDGAVRAAGFTADPADLLPLIHPRLRGEPRQRRELGRVTSAVTRYLDGDLAAIDVVPVEQHTGGTFLSHAWQVLRQVKPGDPITYTAYAGLSGRPAAVRAAAAACARNAAALFVPCHRVLRTDGSLGGYRWGLPVKEWLLAHERRH</sequence>
<dbReference type="PANTHER" id="PTHR10815:SF14">
    <property type="entry name" value="BIFUNCTIONAL TRANSCRIPTIONAL ACTIVATOR_DNA REPAIR ENZYME ADA"/>
    <property type="match status" value="1"/>
</dbReference>